<evidence type="ECO:0000313" key="8">
    <source>
        <dbReference type="EMBL" id="OBA23323.1"/>
    </source>
</evidence>
<feature type="domain" description="Gfo/Idh/MocA-like oxidoreductase N-terminal" evidence="6">
    <location>
        <begin position="3"/>
        <end position="132"/>
    </location>
</feature>
<evidence type="ECO:0000256" key="2">
    <source>
        <dbReference type="ARBA" id="ARBA00023002"/>
    </source>
</evidence>
<gene>
    <name evidence="8" type="ORF">METBIDRAFT_9598</name>
</gene>
<evidence type="ECO:0000313" key="9">
    <source>
        <dbReference type="Proteomes" id="UP000092555"/>
    </source>
</evidence>
<comment type="caution">
    <text evidence="8">The sequence shown here is derived from an EMBL/GenBank/DDBJ whole genome shotgun (WGS) entry which is preliminary data.</text>
</comment>
<proteinExistence type="inferred from homology"/>
<dbReference type="AlphaFoldDB" id="A0A1A0HHK2"/>
<evidence type="ECO:0000256" key="4">
    <source>
        <dbReference type="ARBA" id="ARBA00042988"/>
    </source>
</evidence>
<feature type="domain" description="GFO/IDH/MocA-like oxidoreductase" evidence="7">
    <location>
        <begin position="150"/>
        <end position="269"/>
    </location>
</feature>
<dbReference type="PANTHER" id="PTHR22604">
    <property type="entry name" value="OXIDOREDUCTASES"/>
    <property type="match status" value="1"/>
</dbReference>
<evidence type="ECO:0000256" key="1">
    <source>
        <dbReference type="ARBA" id="ARBA00010928"/>
    </source>
</evidence>
<dbReference type="InterPro" id="IPR050984">
    <property type="entry name" value="Gfo/Idh/MocA_domain"/>
</dbReference>
<dbReference type="SUPFAM" id="SSF55347">
    <property type="entry name" value="Glyceraldehyde-3-phosphate dehydrogenase-like, C-terminal domain"/>
    <property type="match status" value="1"/>
</dbReference>
<evidence type="ECO:0000259" key="7">
    <source>
        <dbReference type="Pfam" id="PF22725"/>
    </source>
</evidence>
<keyword evidence="2" id="KW-0560">Oxidoreductase</keyword>
<dbReference type="EMBL" id="LXTC01000001">
    <property type="protein sequence ID" value="OBA23323.1"/>
    <property type="molecule type" value="Genomic_DNA"/>
</dbReference>
<dbReference type="RefSeq" id="XP_018713804.1">
    <property type="nucleotide sequence ID" value="XM_018859414.1"/>
</dbReference>
<dbReference type="SUPFAM" id="SSF51735">
    <property type="entry name" value="NAD(P)-binding Rossmann-fold domains"/>
    <property type="match status" value="1"/>
</dbReference>
<dbReference type="GO" id="GO:0047837">
    <property type="term" value="F:D-xylose 1-dehydrogenase (NADP+) activity"/>
    <property type="evidence" value="ECO:0007669"/>
    <property type="project" value="UniProtKB-EC"/>
</dbReference>
<dbReference type="EC" id="1.1.1.179" evidence="3"/>
<dbReference type="Pfam" id="PF22725">
    <property type="entry name" value="GFO_IDH_MocA_C3"/>
    <property type="match status" value="1"/>
</dbReference>
<dbReference type="PANTHER" id="PTHR22604:SF105">
    <property type="entry name" value="TRANS-1,2-DIHYDROBENZENE-1,2-DIOL DEHYDROGENASE"/>
    <property type="match status" value="1"/>
</dbReference>
<evidence type="ECO:0000256" key="5">
    <source>
        <dbReference type="ARBA" id="ARBA00049233"/>
    </source>
</evidence>
<dbReference type="InterPro" id="IPR036291">
    <property type="entry name" value="NAD(P)-bd_dom_sf"/>
</dbReference>
<dbReference type="InterPro" id="IPR000683">
    <property type="entry name" value="Gfo/Idh/MocA-like_OxRdtase_N"/>
</dbReference>
<dbReference type="STRING" id="869754.A0A1A0HHK2"/>
<comment type="catalytic activity">
    <reaction evidence="5">
        <text>D-xylose + NADP(+) = D-xylono-1,5-lactone + NADPH + H(+)</text>
        <dbReference type="Rhea" id="RHEA:22000"/>
        <dbReference type="ChEBI" id="CHEBI:15378"/>
        <dbReference type="ChEBI" id="CHEBI:15867"/>
        <dbReference type="ChEBI" id="CHEBI:53455"/>
        <dbReference type="ChEBI" id="CHEBI:57783"/>
        <dbReference type="ChEBI" id="CHEBI:58349"/>
        <dbReference type="EC" id="1.1.1.179"/>
    </reaction>
</comment>
<accession>A0A1A0HHK2</accession>
<dbReference type="Gene3D" id="3.40.50.720">
    <property type="entry name" value="NAD(P)-binding Rossmann-like Domain"/>
    <property type="match status" value="1"/>
</dbReference>
<dbReference type="InterPro" id="IPR055170">
    <property type="entry name" value="GFO_IDH_MocA-like_dom"/>
</dbReference>
<name>A0A1A0HHK2_9ASCO</name>
<reference evidence="8 9" key="1">
    <citation type="submission" date="2016-05" db="EMBL/GenBank/DDBJ databases">
        <title>Comparative genomics of biotechnologically important yeasts.</title>
        <authorList>
            <consortium name="DOE Joint Genome Institute"/>
            <person name="Riley R."/>
            <person name="Haridas S."/>
            <person name="Wolfe K.H."/>
            <person name="Lopes M.R."/>
            <person name="Hittinger C.T."/>
            <person name="Goker M."/>
            <person name="Salamov A."/>
            <person name="Wisecaver J."/>
            <person name="Long T.M."/>
            <person name="Aerts A.L."/>
            <person name="Barry K."/>
            <person name="Choi C."/>
            <person name="Clum A."/>
            <person name="Coughlan A.Y."/>
            <person name="Deshpande S."/>
            <person name="Douglass A.P."/>
            <person name="Hanson S.J."/>
            <person name="Klenk H.-P."/>
            <person name="LaButti K."/>
            <person name="Lapidus A."/>
            <person name="Lindquist E."/>
            <person name="Lipzen A."/>
            <person name="Meier-kolthoff J.P."/>
            <person name="Ohm R.A."/>
            <person name="Otillar R.P."/>
            <person name="Pangilinan J."/>
            <person name="Peng Y."/>
            <person name="Rokas A."/>
            <person name="Rosa C.A."/>
            <person name="Scheuner C."/>
            <person name="Sibirny A.A."/>
            <person name="Slot J.C."/>
            <person name="Stielow J.B."/>
            <person name="Sun H."/>
            <person name="Kurtzman C.P."/>
            <person name="Blackwell M."/>
            <person name="Grigoriev I.V."/>
            <person name="Jeffries T.W."/>
        </authorList>
    </citation>
    <scope>NUCLEOTIDE SEQUENCE [LARGE SCALE GENOMIC DNA]</scope>
    <source>
        <strain evidence="8 9">NRRL YB-4993</strain>
    </source>
</reference>
<keyword evidence="9" id="KW-1185">Reference proteome</keyword>
<dbReference type="GeneID" id="30032389"/>
<comment type="similarity">
    <text evidence="1">Belongs to the Gfo/Idh/MocA family.</text>
</comment>
<evidence type="ECO:0000256" key="3">
    <source>
        <dbReference type="ARBA" id="ARBA00038984"/>
    </source>
</evidence>
<dbReference type="Proteomes" id="UP000092555">
    <property type="component" value="Unassembled WGS sequence"/>
</dbReference>
<dbReference type="OrthoDB" id="2129491at2759"/>
<dbReference type="GO" id="GO:0000166">
    <property type="term" value="F:nucleotide binding"/>
    <property type="evidence" value="ECO:0007669"/>
    <property type="project" value="InterPro"/>
</dbReference>
<dbReference type="Pfam" id="PF01408">
    <property type="entry name" value="GFO_IDH_MocA"/>
    <property type="match status" value="1"/>
</dbReference>
<evidence type="ECO:0000259" key="6">
    <source>
        <dbReference type="Pfam" id="PF01408"/>
    </source>
</evidence>
<protein>
    <recommendedName>
        <fullName evidence="3">D-xylose 1-dehydrogenase (NADP(+), D-xylono-1,5-lactone-forming)</fullName>
        <ecNumber evidence="3">1.1.1.179</ecNumber>
    </recommendedName>
    <alternativeName>
        <fullName evidence="4">D-xylose-NADP dehydrogenase</fullName>
    </alternativeName>
</protein>
<dbReference type="Gene3D" id="3.30.360.10">
    <property type="entry name" value="Dihydrodipicolinate Reductase, domain 2"/>
    <property type="match status" value="1"/>
</dbReference>
<sequence>MSLRWGILGAGNISGQFVHDLVASNKNGDNAHVIISVGSSDTGRGESFLQKHGVAPESNQGVAPVAQIYTDFFCNPQIDIVYIGTPHTCHKDQVMRALRHGKHVLCEKPFTVTGADAREVWAEAEKSGLFVMEAVWTRFFPLVGHARRLLHEQKVLGDVHRMTADFSMAADVASLPKTSRARDIGLAAGATLDVGIYPLTYMRALLAGSSSAGFEVKSFLTLDPEDRVDHVATYIVKFDDGKQAVLTSSNHVDGPSPFLRVEGTHGTLEMYAHNPAQPQKIRVVYRDGRDDLELRDDTVTSGYNGFIHEANAVAAAIKAGQKECAVMPWSETQLMMDTMDQIRWENKLYYKEDNR</sequence>
<organism evidence="8 9">
    <name type="scientific">Metschnikowia bicuspidata var. bicuspidata NRRL YB-4993</name>
    <dbReference type="NCBI Taxonomy" id="869754"/>
    <lineage>
        <taxon>Eukaryota</taxon>
        <taxon>Fungi</taxon>
        <taxon>Dikarya</taxon>
        <taxon>Ascomycota</taxon>
        <taxon>Saccharomycotina</taxon>
        <taxon>Pichiomycetes</taxon>
        <taxon>Metschnikowiaceae</taxon>
        <taxon>Metschnikowia</taxon>
    </lineage>
</organism>